<feature type="domain" description="Translation initiation factor 3 C-terminal" evidence="7">
    <location>
        <begin position="77"/>
        <end position="161"/>
    </location>
</feature>
<dbReference type="GO" id="GO:0043022">
    <property type="term" value="F:ribosome binding"/>
    <property type="evidence" value="ECO:0007669"/>
    <property type="project" value="UniProtKB-ARBA"/>
</dbReference>
<dbReference type="AlphaFoldDB" id="A0A7C5RRX0"/>
<dbReference type="InterPro" id="IPR019815">
    <property type="entry name" value="Translation_initiation_fac_3_C"/>
</dbReference>
<protein>
    <recommendedName>
        <fullName evidence="4 5">Translation initiation factor IF-3</fullName>
    </recommendedName>
</protein>
<dbReference type="InterPro" id="IPR019813">
    <property type="entry name" value="Translation_initiation_fac3_CS"/>
</dbReference>
<dbReference type="HAMAP" id="MF_00080">
    <property type="entry name" value="IF_3"/>
    <property type="match status" value="1"/>
</dbReference>
<organism evidence="9">
    <name type="scientific">Thermomicrobium roseum</name>
    <dbReference type="NCBI Taxonomy" id="500"/>
    <lineage>
        <taxon>Bacteria</taxon>
        <taxon>Pseudomonadati</taxon>
        <taxon>Thermomicrobiota</taxon>
        <taxon>Thermomicrobia</taxon>
        <taxon>Thermomicrobiales</taxon>
        <taxon>Thermomicrobiaceae</taxon>
        <taxon>Thermomicrobium</taxon>
    </lineage>
</organism>
<comment type="caution">
    <text evidence="9">The sequence shown here is derived from an EMBL/GenBank/DDBJ whole genome shotgun (WGS) entry which is preliminary data.</text>
</comment>
<dbReference type="GO" id="GO:0032790">
    <property type="term" value="P:ribosome disassembly"/>
    <property type="evidence" value="ECO:0007669"/>
    <property type="project" value="TreeGrafter"/>
</dbReference>
<evidence type="ECO:0000313" key="9">
    <source>
        <dbReference type="EMBL" id="HHM95726.1"/>
    </source>
</evidence>
<sequence length="179" mass="20821">MNERIRVPEVRLIDETGQHLGIFRTEEALRLARERGLDLVEVQPNATPPVCRIMDYGKYRYEESRRERESRKRQKTIEVKEIRLRPRIDMHDLETKVRQIQQFLADGAKVKVTVLFRGREIVYQELGERVLQKVLELLGARAMVEQAPHLEGKTLVMFLAPGRGETARTGSADEQEQES</sequence>
<dbReference type="Gene3D" id="3.10.20.80">
    <property type="entry name" value="Translation initiation factor 3 (IF-3), N-terminal domain"/>
    <property type="match status" value="1"/>
</dbReference>
<reference evidence="9" key="1">
    <citation type="journal article" date="2020" name="mSystems">
        <title>Genome- and Community-Level Interaction Insights into Carbon Utilization and Element Cycling Functions of Hydrothermarchaeota in Hydrothermal Sediment.</title>
        <authorList>
            <person name="Zhou Z."/>
            <person name="Liu Y."/>
            <person name="Xu W."/>
            <person name="Pan J."/>
            <person name="Luo Z.H."/>
            <person name="Li M."/>
        </authorList>
    </citation>
    <scope>NUCLEOTIDE SEQUENCE [LARGE SCALE GENOMIC DNA]</scope>
    <source>
        <strain evidence="9">SpSt-1065</strain>
    </source>
</reference>
<evidence type="ECO:0000256" key="3">
    <source>
        <dbReference type="ARBA" id="ARBA00022917"/>
    </source>
</evidence>
<dbReference type="Pfam" id="PF05198">
    <property type="entry name" value="IF3_N"/>
    <property type="match status" value="1"/>
</dbReference>
<dbReference type="Gene3D" id="3.30.110.10">
    <property type="entry name" value="Translation initiation factor 3 (IF-3), C-terminal domain"/>
    <property type="match status" value="1"/>
</dbReference>
<dbReference type="PANTHER" id="PTHR10938">
    <property type="entry name" value="TRANSLATION INITIATION FACTOR IF-3"/>
    <property type="match status" value="1"/>
</dbReference>
<dbReference type="SUPFAM" id="SSF54364">
    <property type="entry name" value="Translation initiation factor IF3, N-terminal domain"/>
    <property type="match status" value="1"/>
</dbReference>
<dbReference type="FunFam" id="3.10.20.80:FF:000001">
    <property type="entry name" value="Translation initiation factor IF-3"/>
    <property type="match status" value="1"/>
</dbReference>
<comment type="similarity">
    <text evidence="1 4 6">Belongs to the IF-3 family.</text>
</comment>
<dbReference type="GO" id="GO:0005829">
    <property type="term" value="C:cytosol"/>
    <property type="evidence" value="ECO:0007669"/>
    <property type="project" value="TreeGrafter"/>
</dbReference>
<dbReference type="InterPro" id="IPR036787">
    <property type="entry name" value="T_IF-3_N_sf"/>
</dbReference>
<proteinExistence type="inferred from homology"/>
<dbReference type="PROSITE" id="PS00938">
    <property type="entry name" value="IF3"/>
    <property type="match status" value="1"/>
</dbReference>
<accession>A0A7C5RRX0</accession>
<dbReference type="GO" id="GO:0016020">
    <property type="term" value="C:membrane"/>
    <property type="evidence" value="ECO:0007669"/>
    <property type="project" value="TreeGrafter"/>
</dbReference>
<dbReference type="SUPFAM" id="SSF55200">
    <property type="entry name" value="Translation initiation factor IF3, C-terminal domain"/>
    <property type="match status" value="1"/>
</dbReference>
<dbReference type="PANTHER" id="PTHR10938:SF0">
    <property type="entry name" value="TRANSLATION INITIATION FACTOR IF-3, MITOCHONDRIAL"/>
    <property type="match status" value="1"/>
</dbReference>
<dbReference type="NCBIfam" id="TIGR00168">
    <property type="entry name" value="infC"/>
    <property type="match status" value="1"/>
</dbReference>
<feature type="domain" description="Translation initiation factor 3 N-terminal" evidence="8">
    <location>
        <begin position="1"/>
        <end position="69"/>
    </location>
</feature>
<evidence type="ECO:0000259" key="8">
    <source>
        <dbReference type="Pfam" id="PF05198"/>
    </source>
</evidence>
<dbReference type="InterPro" id="IPR019814">
    <property type="entry name" value="Translation_initiation_fac_3_N"/>
</dbReference>
<evidence type="ECO:0000256" key="4">
    <source>
        <dbReference type="HAMAP-Rule" id="MF_00080"/>
    </source>
</evidence>
<dbReference type="EMBL" id="DRWX01000033">
    <property type="protein sequence ID" value="HHM95726.1"/>
    <property type="molecule type" value="Genomic_DNA"/>
</dbReference>
<comment type="subcellular location">
    <subcellularLocation>
        <location evidence="4 6">Cytoplasm</location>
    </subcellularLocation>
</comment>
<comment type="function">
    <text evidence="4 6">IF-3 binds to the 30S ribosomal subunit and shifts the equilibrium between 70S ribosomes and their 50S and 30S subunits in favor of the free subunits, thus enhancing the availability of 30S subunits on which protein synthesis initiation begins.</text>
</comment>
<gene>
    <name evidence="4" type="primary">infC</name>
    <name evidence="9" type="ORF">ENM21_00690</name>
</gene>
<name>A0A7C5RRX0_THERO</name>
<evidence type="ECO:0000259" key="7">
    <source>
        <dbReference type="Pfam" id="PF00707"/>
    </source>
</evidence>
<comment type="subunit">
    <text evidence="4 6">Monomer.</text>
</comment>
<evidence type="ECO:0000256" key="2">
    <source>
        <dbReference type="ARBA" id="ARBA00022540"/>
    </source>
</evidence>
<dbReference type="FunFam" id="3.30.110.10:FF:000001">
    <property type="entry name" value="Translation initiation factor IF-3"/>
    <property type="match status" value="1"/>
</dbReference>
<evidence type="ECO:0000256" key="1">
    <source>
        <dbReference type="ARBA" id="ARBA00005439"/>
    </source>
</evidence>
<dbReference type="Pfam" id="PF00707">
    <property type="entry name" value="IF3_C"/>
    <property type="match status" value="1"/>
</dbReference>
<dbReference type="GO" id="GO:0003743">
    <property type="term" value="F:translation initiation factor activity"/>
    <property type="evidence" value="ECO:0007669"/>
    <property type="project" value="UniProtKB-UniRule"/>
</dbReference>
<dbReference type="InterPro" id="IPR036788">
    <property type="entry name" value="T_IF-3_C_sf"/>
</dbReference>
<evidence type="ECO:0000256" key="6">
    <source>
        <dbReference type="RuleBase" id="RU000646"/>
    </source>
</evidence>
<keyword evidence="3 4" id="KW-0648">Protein biosynthesis</keyword>
<keyword evidence="4" id="KW-0963">Cytoplasm</keyword>
<keyword evidence="2 4" id="KW-0396">Initiation factor</keyword>
<dbReference type="InterPro" id="IPR001288">
    <property type="entry name" value="Translation_initiation_fac_3"/>
</dbReference>
<evidence type="ECO:0000256" key="5">
    <source>
        <dbReference type="NCBIfam" id="TIGR00168"/>
    </source>
</evidence>